<name>A0AAV2NKG1_9HYME</name>
<protein>
    <recommendedName>
        <fullName evidence="2">HTH CENPB-type domain-containing protein</fullName>
    </recommendedName>
</protein>
<feature type="domain" description="HTH CENPB-type" evidence="2">
    <location>
        <begin position="60"/>
        <end position="132"/>
    </location>
</feature>
<keyword evidence="4" id="KW-1185">Reference proteome</keyword>
<dbReference type="PROSITE" id="PS51253">
    <property type="entry name" value="HTH_CENPB"/>
    <property type="match status" value="1"/>
</dbReference>
<accession>A0AAV2NKG1</accession>
<dbReference type="GO" id="GO:0003677">
    <property type="term" value="F:DNA binding"/>
    <property type="evidence" value="ECO:0007669"/>
    <property type="project" value="UniProtKB-KW"/>
</dbReference>
<evidence type="ECO:0000256" key="1">
    <source>
        <dbReference type="ARBA" id="ARBA00023125"/>
    </source>
</evidence>
<dbReference type="GO" id="GO:0005634">
    <property type="term" value="C:nucleus"/>
    <property type="evidence" value="ECO:0007669"/>
    <property type="project" value="TreeGrafter"/>
</dbReference>
<evidence type="ECO:0000259" key="2">
    <source>
        <dbReference type="PROSITE" id="PS51253"/>
    </source>
</evidence>
<dbReference type="Pfam" id="PF03184">
    <property type="entry name" value="DDE_1"/>
    <property type="match status" value="1"/>
</dbReference>
<dbReference type="InterPro" id="IPR050863">
    <property type="entry name" value="CenT-Element_Derived"/>
</dbReference>
<dbReference type="InterPro" id="IPR006600">
    <property type="entry name" value="HTH_CenpB_DNA-bd_dom"/>
</dbReference>
<sequence>MSAKRVMQKDSISTKHQQRIQFLQKLREGISVTQIATDYKICKHAVMRVKRIADKINLLTKKYSNETQYKILDEQLYNWLLERKILEDTIPDALLKDKVHEFANEFSGPSTDRERRNWLRGFKKRYTILLKSQNVPESSQNFVPRNEKDAEKFIQKFTQRLKQENISKDNIYTMVKMDLTWKYLFRKYLFRYIPSHEDKKKVDIKKKLKNDSLTFMFCTNATGSHKLSPFCNYKHQKALKYLKNTSSLVSKSERNKLKDQEIFADWYNNYFTKSVREHQQKTNVSGKTLLLIKNCKKFLPKENMKDDSFKILFLPRCAIRILQPVDQRIINEIKRNFQRAFKDFCKSYDIENYIKATCESWTNATSARIKDLWKRHFKSNFQTKQDNVTEEDIAVKEIPETLRFCRKAKREKRQKQQENTVSAENNGRIENTESIEENIEAEGDNSTADLHKLKKLIVKNILQGNPDEKPPEVFTSYAKVEAERRQEQQEDIKSIAETIQRENTPMEILKCDIMKQRVSPDNLTEYLNFYREAEGEEHQGQLENTKKIEDNTQRENIPEILKMMYDIMEKRVLPDNLTDYFNSYGKIKGAERSE</sequence>
<keyword evidence="1" id="KW-0238">DNA-binding</keyword>
<dbReference type="EMBL" id="OZ034825">
    <property type="protein sequence ID" value="CAL1680273.1"/>
    <property type="molecule type" value="Genomic_DNA"/>
</dbReference>
<dbReference type="Proteomes" id="UP001497644">
    <property type="component" value="Chromosome 2"/>
</dbReference>
<organism evidence="3 4">
    <name type="scientific">Lasius platythorax</name>
    <dbReference type="NCBI Taxonomy" id="488582"/>
    <lineage>
        <taxon>Eukaryota</taxon>
        <taxon>Metazoa</taxon>
        <taxon>Ecdysozoa</taxon>
        <taxon>Arthropoda</taxon>
        <taxon>Hexapoda</taxon>
        <taxon>Insecta</taxon>
        <taxon>Pterygota</taxon>
        <taxon>Neoptera</taxon>
        <taxon>Endopterygota</taxon>
        <taxon>Hymenoptera</taxon>
        <taxon>Apocrita</taxon>
        <taxon>Aculeata</taxon>
        <taxon>Formicoidea</taxon>
        <taxon>Formicidae</taxon>
        <taxon>Formicinae</taxon>
        <taxon>Lasius</taxon>
        <taxon>Lasius</taxon>
    </lineage>
</organism>
<dbReference type="InterPro" id="IPR004875">
    <property type="entry name" value="DDE_SF_endonuclease_dom"/>
</dbReference>
<proteinExistence type="predicted"/>
<dbReference type="Gene3D" id="1.10.10.60">
    <property type="entry name" value="Homeodomain-like"/>
    <property type="match status" value="1"/>
</dbReference>
<dbReference type="AlphaFoldDB" id="A0AAV2NKG1"/>
<evidence type="ECO:0000313" key="3">
    <source>
        <dbReference type="EMBL" id="CAL1680273.1"/>
    </source>
</evidence>
<gene>
    <name evidence="3" type="ORF">LPLAT_LOCUS6328</name>
</gene>
<dbReference type="PANTHER" id="PTHR19303:SF73">
    <property type="entry name" value="PROTEIN PDC2"/>
    <property type="match status" value="1"/>
</dbReference>
<evidence type="ECO:0000313" key="4">
    <source>
        <dbReference type="Proteomes" id="UP001497644"/>
    </source>
</evidence>
<reference evidence="3" key="1">
    <citation type="submission" date="2024-04" db="EMBL/GenBank/DDBJ databases">
        <authorList>
            <consortium name="Molecular Ecology Group"/>
        </authorList>
    </citation>
    <scope>NUCLEOTIDE SEQUENCE</scope>
</reference>
<dbReference type="PANTHER" id="PTHR19303">
    <property type="entry name" value="TRANSPOSON"/>
    <property type="match status" value="1"/>
</dbReference>